<keyword evidence="1" id="KW-1133">Transmembrane helix</keyword>
<keyword evidence="1" id="KW-0812">Transmembrane</keyword>
<gene>
    <name evidence="2" type="ORF">CJ235_07380</name>
</gene>
<accession>A0A1Z3U2N2</accession>
<name>A0A1Z3U2N2_9STAP</name>
<reference evidence="2 3" key="1">
    <citation type="submission" date="2017-09" db="EMBL/GenBank/DDBJ databases">
        <title>Bacterial strain isolated from the female urinary microbiota.</title>
        <authorList>
            <person name="Thomas-White K."/>
            <person name="Kumar N."/>
            <person name="Forster S."/>
            <person name="Putonti C."/>
            <person name="Lawley T."/>
            <person name="Wolfe A.J."/>
        </authorList>
    </citation>
    <scope>NUCLEOTIDE SEQUENCE [LARGE SCALE GENOMIC DNA]</scope>
    <source>
        <strain evidence="2 3">UMB0834</strain>
    </source>
</reference>
<evidence type="ECO:0000313" key="2">
    <source>
        <dbReference type="EMBL" id="PMC19080.1"/>
    </source>
</evidence>
<comment type="caution">
    <text evidence="2">The sequence shown here is derived from an EMBL/GenBank/DDBJ whole genome shotgun (WGS) entry which is preliminary data.</text>
</comment>
<keyword evidence="1" id="KW-0472">Membrane</keyword>
<dbReference type="Proteomes" id="UP000235748">
    <property type="component" value="Unassembled WGS sequence"/>
</dbReference>
<feature type="transmembrane region" description="Helical" evidence="1">
    <location>
        <begin position="12"/>
        <end position="39"/>
    </location>
</feature>
<dbReference type="AlphaFoldDB" id="A0A1Z3U2N2"/>
<evidence type="ECO:0000313" key="3">
    <source>
        <dbReference type="Proteomes" id="UP000235748"/>
    </source>
</evidence>
<sequence>MTRLQYIMRRGMGIVGILFVIYTVAVLLLLFANLIALFFMPLMIFLLKAWCLKAAIFVVIGAVVAVINSFIRETKYHSQSILLLYCITLFCLVMATEIIKHIN</sequence>
<feature type="transmembrane region" description="Helical" evidence="1">
    <location>
        <begin position="82"/>
        <end position="102"/>
    </location>
</feature>
<dbReference type="KEGG" id="spet:CEP67_08130"/>
<proteinExistence type="predicted"/>
<dbReference type="GeneID" id="42043797"/>
<dbReference type="RefSeq" id="WP_040806546.1">
    <property type="nucleotide sequence ID" value="NZ_CP022096.2"/>
</dbReference>
<dbReference type="EMBL" id="PNGG01000003">
    <property type="protein sequence ID" value="PMC19080.1"/>
    <property type="molecule type" value="Genomic_DNA"/>
</dbReference>
<organism evidence="2 3">
    <name type="scientific">Staphylococcus pettenkoferi</name>
    <dbReference type="NCBI Taxonomy" id="170573"/>
    <lineage>
        <taxon>Bacteria</taxon>
        <taxon>Bacillati</taxon>
        <taxon>Bacillota</taxon>
        <taxon>Bacilli</taxon>
        <taxon>Bacillales</taxon>
        <taxon>Staphylococcaceae</taxon>
        <taxon>Staphylococcus</taxon>
    </lineage>
</organism>
<protein>
    <submittedName>
        <fullName evidence="2">Uncharacterized protein</fullName>
    </submittedName>
</protein>
<dbReference type="STRING" id="170573.GCA_001076995_01790"/>
<evidence type="ECO:0000256" key="1">
    <source>
        <dbReference type="SAM" id="Phobius"/>
    </source>
</evidence>
<feature type="transmembrane region" description="Helical" evidence="1">
    <location>
        <begin position="45"/>
        <end position="70"/>
    </location>
</feature>